<keyword evidence="1" id="KW-0175">Coiled coil</keyword>
<feature type="domain" description="Gp5/Type VI secretion system Vgr protein OB-fold" evidence="2">
    <location>
        <begin position="476"/>
        <end position="550"/>
    </location>
</feature>
<dbReference type="OrthoDB" id="727155at2"/>
<dbReference type="Proteomes" id="UP000238042">
    <property type="component" value="Unassembled WGS sequence"/>
</dbReference>
<dbReference type="SUPFAM" id="SSF69255">
    <property type="entry name" value="gp5 N-terminal domain-like"/>
    <property type="match status" value="1"/>
</dbReference>
<organism evidence="3 4">
    <name type="scientific">Apibacter adventoris</name>
    <dbReference type="NCBI Taxonomy" id="1679466"/>
    <lineage>
        <taxon>Bacteria</taxon>
        <taxon>Pseudomonadati</taxon>
        <taxon>Bacteroidota</taxon>
        <taxon>Flavobacteriia</taxon>
        <taxon>Flavobacteriales</taxon>
        <taxon>Weeksellaceae</taxon>
        <taxon>Apibacter</taxon>
    </lineage>
</organism>
<name>A0A2S8AGS6_9FLAO</name>
<sequence>MSIIEDPNKKTPQVDLSKLTEKLQQSALDSAETKLDQATQGIREEVKKVQETASRVQNKLTRVNEELSPIKGNTFEIIPPEVLEKQKALSSLVTYGGDLKSLYGDSHLVWSTVQIGGEYVLTDSHFTLSIHQQVGTHDSFEILCPSEAFGEKDSYPLTNTRKYLGKRCTLQLKQYGQTTYIFTGIITQIRNKRIDGYSHIILEGKSPTILLENGLDCQSFEKKGLKEIIEESTREYPSDLIQWDIRPHLQEKLLYTVQYRESDYQFIRRLATRYGEWFYYNGTQLVFGGYGGKTVELVEEQDLFEYELKMQLVPQKFTYTSYDAKQAENYTVESESVSVQGTKNPFQQYAEEASAKTYNKVPLSLYNQSLMESGRMELTSAVKRQKQSRQNVFYLEAKTHNPNIRLGDIVKLKAWMPGHEIFKNGEVPLESYRIIEITHNYEGMEGYHNFIVGVPKEIETPPYMEEDAIPQCEEQSATVMDNNDPEGMSRIRVQFLWQKPFNGMTPWIRSITPYAGSGKGMHVVPEIGEEVIVSFENGNAEKPVSLGAMFNGKGKSGHGGKGNYKKGLQTASGCHVLFNDKKGSMDLADKGNSNLFFDGSGNSTINTSVTQVINVGDNSCLLKMDSGGNITLDGKSSLKITIGASSLSMDSGGKITLKGKDITIEDDGETKISALKDITIDSSQKISAHAVSDAKISTDADLNLEGEKSTLKGDSLTDIKAALVKINS</sequence>
<dbReference type="Gene3D" id="3.55.50.10">
    <property type="entry name" value="Baseplate protein-like domains"/>
    <property type="match status" value="1"/>
</dbReference>
<dbReference type="InterPro" id="IPR037026">
    <property type="entry name" value="Vgr_OB-fold_dom_sf"/>
</dbReference>
<dbReference type="Pfam" id="PF05954">
    <property type="entry name" value="Phage_GPD"/>
    <property type="match status" value="1"/>
</dbReference>
<dbReference type="InterPro" id="IPR006531">
    <property type="entry name" value="Gp5/Vgr_OB"/>
</dbReference>
<proteinExistence type="predicted"/>
<dbReference type="Gene3D" id="2.30.110.50">
    <property type="match status" value="1"/>
</dbReference>
<feature type="coiled-coil region" evidence="1">
    <location>
        <begin position="28"/>
        <end position="66"/>
    </location>
</feature>
<dbReference type="SUPFAM" id="SSF69279">
    <property type="entry name" value="Phage tail proteins"/>
    <property type="match status" value="1"/>
</dbReference>
<reference evidence="3 4" key="1">
    <citation type="submission" date="2018-02" db="EMBL/GenBank/DDBJ databases">
        <title>Genome sequences of Apibacter spp., gut symbionts of Asian honey bees.</title>
        <authorList>
            <person name="Kwong W.K."/>
            <person name="Steele M.I."/>
            <person name="Moran N.A."/>
        </authorList>
    </citation>
    <scope>NUCLEOTIDE SEQUENCE [LARGE SCALE GENOMIC DNA]</scope>
    <source>
        <strain evidence="4">wkB301</strain>
    </source>
</reference>
<keyword evidence="4" id="KW-1185">Reference proteome</keyword>
<dbReference type="Gene3D" id="4.10.220.110">
    <property type="match status" value="1"/>
</dbReference>
<dbReference type="Pfam" id="PF04717">
    <property type="entry name" value="Phage_base_V"/>
    <property type="match status" value="1"/>
</dbReference>
<dbReference type="RefSeq" id="WP_105245671.1">
    <property type="nucleotide sequence ID" value="NZ_PSZM01000001.1"/>
</dbReference>
<dbReference type="EMBL" id="PSZM01000001">
    <property type="protein sequence ID" value="PQL95584.1"/>
    <property type="molecule type" value="Genomic_DNA"/>
</dbReference>
<evidence type="ECO:0000259" key="2">
    <source>
        <dbReference type="Pfam" id="PF04717"/>
    </source>
</evidence>
<evidence type="ECO:0000313" key="4">
    <source>
        <dbReference type="Proteomes" id="UP000238042"/>
    </source>
</evidence>
<evidence type="ECO:0000256" key="1">
    <source>
        <dbReference type="SAM" id="Coils"/>
    </source>
</evidence>
<accession>A0A2S8AGS6</accession>
<dbReference type="Gene3D" id="2.40.50.230">
    <property type="entry name" value="Gp5 N-terminal domain"/>
    <property type="match status" value="1"/>
</dbReference>
<comment type="caution">
    <text evidence="3">The sequence shown here is derived from an EMBL/GenBank/DDBJ whole genome shotgun (WGS) entry which is preliminary data.</text>
</comment>
<gene>
    <name evidence="3" type="ORF">C4S77_01970</name>
</gene>
<evidence type="ECO:0000313" key="3">
    <source>
        <dbReference type="EMBL" id="PQL95584.1"/>
    </source>
</evidence>
<dbReference type="AlphaFoldDB" id="A0A2S8AGS6"/>
<protein>
    <recommendedName>
        <fullName evidence="2">Gp5/Type VI secretion system Vgr protein OB-fold domain-containing protein</fullName>
    </recommendedName>
</protein>